<protein>
    <recommendedName>
        <fullName evidence="3">DUF2612 domain-containing protein</fullName>
    </recommendedName>
</protein>
<evidence type="ECO:0000313" key="1">
    <source>
        <dbReference type="EMBL" id="EEO27190.1"/>
    </source>
</evidence>
<comment type="caution">
    <text evidence="1">The sequence shown here is derived from an EMBL/GenBank/DDBJ whole genome shotgun (WGS) entry which is preliminary data.</text>
</comment>
<sequence>MKQYANSPVLQVLVANLEAYFDPKVAIDTFYDQIWNIDTANSYGLDIWGRIVGIGRYLTIKRQDKNFGFHTANNSFTPFNVAPFRNGEPTTTTYRLNDEAYRKLILTKAFSNIVRPNAPTINRMLQYLFDGRRCYVLDLGNMAMRYVFSFYLQPYEKAIIYSNVLPRPSGVRREILEIPQPNVFGFHEAGPGFAPFNQGTFFKSEQG</sequence>
<dbReference type="eggNOG" id="ENOG5032NF8">
    <property type="taxonomic scope" value="Bacteria"/>
</dbReference>
<dbReference type="HOGENOM" id="CLU_114931_0_0_4"/>
<keyword evidence="2" id="KW-1185">Reference proteome</keyword>
<evidence type="ECO:0000313" key="2">
    <source>
        <dbReference type="Proteomes" id="UP000003973"/>
    </source>
</evidence>
<dbReference type="RefSeq" id="WP_005876081.1">
    <property type="nucleotide sequence ID" value="NZ_CABMNL010000001.1"/>
</dbReference>
<accession>C3X1V4</accession>
<gene>
    <name evidence="1" type="ORF">OFAG_00343</name>
</gene>
<name>C3X1V4_9BURK</name>
<reference evidence="1" key="1">
    <citation type="submission" date="2011-10" db="EMBL/GenBank/DDBJ databases">
        <title>The Genome Sequence of Oxalobacter formigenes HOxBLS.</title>
        <authorList>
            <consortium name="The Broad Institute Genome Sequencing Platform"/>
            <person name="Earl A."/>
            <person name="Ward D."/>
            <person name="Feldgarden M."/>
            <person name="Gevers D."/>
            <person name="Allison M.J."/>
            <person name="Humphrey S."/>
            <person name="Young S.K."/>
            <person name="Zeng Q."/>
            <person name="Gargeya S."/>
            <person name="Fitzgerald M."/>
            <person name="Haas B."/>
            <person name="Abouelleil A."/>
            <person name="Alvarado L."/>
            <person name="Arachchi H.M."/>
            <person name="Berlin A."/>
            <person name="Brown A."/>
            <person name="Chapman S.B."/>
            <person name="Chen Z."/>
            <person name="Dunbar C."/>
            <person name="Freedman E."/>
            <person name="Gearin G."/>
            <person name="Goldberg J."/>
            <person name="Griggs A."/>
            <person name="Gujja S."/>
            <person name="Heiman D."/>
            <person name="Howarth C."/>
            <person name="Larson L."/>
            <person name="Lui A."/>
            <person name="MacDonald P.J.P."/>
            <person name="Montmayeur A."/>
            <person name="Murphy C."/>
            <person name="Neiman D."/>
            <person name="Pearson M."/>
            <person name="Priest M."/>
            <person name="Roberts A."/>
            <person name="Saif S."/>
            <person name="Shea T."/>
            <person name="Shenoy N."/>
            <person name="Sisk P."/>
            <person name="Stolte C."/>
            <person name="Sykes S."/>
            <person name="Wortman J."/>
            <person name="Nusbaum C."/>
            <person name="Birren B."/>
        </authorList>
    </citation>
    <scope>NUCLEOTIDE SEQUENCE [LARGE SCALE GENOMIC DNA]</scope>
    <source>
        <strain evidence="1">HOxBLS</strain>
    </source>
</reference>
<dbReference type="EMBL" id="ACDP02000029">
    <property type="protein sequence ID" value="EEO27190.1"/>
    <property type="molecule type" value="Genomic_DNA"/>
</dbReference>
<proteinExistence type="predicted"/>
<dbReference type="AlphaFoldDB" id="C3X1V4"/>
<dbReference type="InterPro" id="IPR021283">
    <property type="entry name" value="Phage_Wedge1"/>
</dbReference>
<dbReference type="Proteomes" id="UP000003973">
    <property type="component" value="Unassembled WGS sequence"/>
</dbReference>
<organism evidence="1 2">
    <name type="scientific">Oxalobacter paraformigenes</name>
    <dbReference type="NCBI Taxonomy" id="556268"/>
    <lineage>
        <taxon>Bacteria</taxon>
        <taxon>Pseudomonadati</taxon>
        <taxon>Pseudomonadota</taxon>
        <taxon>Betaproteobacteria</taxon>
        <taxon>Burkholderiales</taxon>
        <taxon>Oxalobacteraceae</taxon>
        <taxon>Oxalobacter</taxon>
    </lineage>
</organism>
<dbReference type="Pfam" id="PF11041">
    <property type="entry name" value="Phage_Wedge1"/>
    <property type="match status" value="1"/>
</dbReference>
<evidence type="ECO:0008006" key="3">
    <source>
        <dbReference type="Google" id="ProtNLM"/>
    </source>
</evidence>